<organism evidence="2 3">
    <name type="scientific">Paracraurococcus ruber</name>
    <dbReference type="NCBI Taxonomy" id="77675"/>
    <lineage>
        <taxon>Bacteria</taxon>
        <taxon>Pseudomonadati</taxon>
        <taxon>Pseudomonadota</taxon>
        <taxon>Alphaproteobacteria</taxon>
        <taxon>Acetobacterales</taxon>
        <taxon>Roseomonadaceae</taxon>
        <taxon>Paracraurococcus</taxon>
    </lineage>
</organism>
<gene>
    <name evidence="2" type="ORF">CKO45_23710</name>
</gene>
<accession>A0ABS1D3P3</accession>
<dbReference type="RefSeq" id="WP_133222537.1">
    <property type="nucleotide sequence ID" value="NZ_NRSG01000268.1"/>
</dbReference>
<dbReference type="Proteomes" id="UP000697995">
    <property type="component" value="Unassembled WGS sequence"/>
</dbReference>
<dbReference type="EMBL" id="NRSG01000268">
    <property type="protein sequence ID" value="MBK1661220.1"/>
    <property type="molecule type" value="Genomic_DNA"/>
</dbReference>
<keyword evidence="1" id="KW-0175">Coiled coil</keyword>
<feature type="coiled-coil region" evidence="1">
    <location>
        <begin position="199"/>
        <end position="226"/>
    </location>
</feature>
<name>A0ABS1D3P3_9PROT</name>
<keyword evidence="3" id="KW-1185">Reference proteome</keyword>
<reference evidence="2 3" key="1">
    <citation type="journal article" date="2020" name="Microorganisms">
        <title>Osmotic Adaptation and Compatible Solute Biosynthesis of Phototrophic Bacteria as Revealed from Genome Analyses.</title>
        <authorList>
            <person name="Imhoff J.F."/>
            <person name="Rahn T."/>
            <person name="Kunzel S."/>
            <person name="Keller A."/>
            <person name="Neulinger S.C."/>
        </authorList>
    </citation>
    <scope>NUCLEOTIDE SEQUENCE [LARGE SCALE GENOMIC DNA]</scope>
    <source>
        <strain evidence="2 3">DSM 15382</strain>
    </source>
</reference>
<proteinExistence type="predicted"/>
<evidence type="ECO:0000256" key="1">
    <source>
        <dbReference type="SAM" id="Coils"/>
    </source>
</evidence>
<sequence>MSAKVSLRRFAALDSDEQQPADTRPAALDRLIQVPGDVMDALTAVFGETGLLEDQARVAKVLEARREVQASWGRAAKSFIEAGKALLRLDVALVTPAERAALKAGCERLFPFSDPVASQLRSVARAVESGLLQPESCPASYSVAYQLCVMEAGDFAEAKRRGLVSPSVTRAAIIAFRKERQRAAEASTRVDEAGLRAEAQRLGTRIAHLQAEIKTLERRQAEIARLLTAEPEAGGTS</sequence>
<comment type="caution">
    <text evidence="2">The sequence shown here is derived from an EMBL/GenBank/DDBJ whole genome shotgun (WGS) entry which is preliminary data.</text>
</comment>
<evidence type="ECO:0000313" key="2">
    <source>
        <dbReference type="EMBL" id="MBK1661220.1"/>
    </source>
</evidence>
<evidence type="ECO:0000313" key="3">
    <source>
        <dbReference type="Proteomes" id="UP000697995"/>
    </source>
</evidence>
<protein>
    <submittedName>
        <fullName evidence="2">Uncharacterized protein</fullName>
    </submittedName>
</protein>